<feature type="transmembrane region" description="Helical" evidence="1">
    <location>
        <begin position="157"/>
        <end position="182"/>
    </location>
</feature>
<sequence>MFAQNYHFCVCSFKTALLRRFDRYGRCHGCRTEHRCRMIDNTRPAPRRYKLDRGRTTANAFAGRTDTAASSGERCQKTTAAVQLLMVLMMGTSVVIDVTVTAEMPGSSFAAAAATEAIFNDTILVVLPPSADALFSALASSTTISMSSAEPVEGGSLIALAATLAAVVVVVTAATGCFLNVWNILALSPFGLDVPW</sequence>
<dbReference type="Proteomes" id="UP000075882">
    <property type="component" value="Unassembled WGS sequence"/>
</dbReference>
<accession>A0A8W7PNQ9</accession>
<proteinExistence type="predicted"/>
<keyword evidence="1" id="KW-0812">Transmembrane</keyword>
<dbReference type="EnsemblMetazoa" id="ACOM034622-RA">
    <property type="protein sequence ID" value="ACOM034622-PA.1"/>
    <property type="gene ID" value="ACOM034622"/>
</dbReference>
<keyword evidence="1" id="KW-0472">Membrane</keyword>
<evidence type="ECO:0000313" key="2">
    <source>
        <dbReference type="EnsemblMetazoa" id="ACOM034622-PA.1"/>
    </source>
</evidence>
<protein>
    <submittedName>
        <fullName evidence="2">Uncharacterized protein</fullName>
    </submittedName>
</protein>
<evidence type="ECO:0000256" key="1">
    <source>
        <dbReference type="SAM" id="Phobius"/>
    </source>
</evidence>
<feature type="transmembrane region" description="Helical" evidence="1">
    <location>
        <begin position="80"/>
        <end position="100"/>
    </location>
</feature>
<organism evidence="2">
    <name type="scientific">Anopheles coluzzii</name>
    <name type="common">African malaria mosquito</name>
    <dbReference type="NCBI Taxonomy" id="1518534"/>
    <lineage>
        <taxon>Eukaryota</taxon>
        <taxon>Metazoa</taxon>
        <taxon>Ecdysozoa</taxon>
        <taxon>Arthropoda</taxon>
        <taxon>Hexapoda</taxon>
        <taxon>Insecta</taxon>
        <taxon>Pterygota</taxon>
        <taxon>Neoptera</taxon>
        <taxon>Endopterygota</taxon>
        <taxon>Diptera</taxon>
        <taxon>Nematocera</taxon>
        <taxon>Culicoidea</taxon>
        <taxon>Culicidae</taxon>
        <taxon>Anophelinae</taxon>
        <taxon>Anopheles</taxon>
    </lineage>
</organism>
<reference evidence="2" key="1">
    <citation type="submission" date="2022-08" db="UniProtKB">
        <authorList>
            <consortium name="EnsemblMetazoa"/>
        </authorList>
    </citation>
    <scope>IDENTIFICATION</scope>
</reference>
<name>A0A8W7PNQ9_ANOCL</name>
<dbReference type="AlphaFoldDB" id="A0A8W7PNQ9"/>
<keyword evidence="1" id="KW-1133">Transmembrane helix</keyword>